<organism evidence="1 2">
    <name type="scientific">Araneus ventricosus</name>
    <name type="common">Orbweaver spider</name>
    <name type="synonym">Epeira ventricosa</name>
    <dbReference type="NCBI Taxonomy" id="182803"/>
    <lineage>
        <taxon>Eukaryota</taxon>
        <taxon>Metazoa</taxon>
        <taxon>Ecdysozoa</taxon>
        <taxon>Arthropoda</taxon>
        <taxon>Chelicerata</taxon>
        <taxon>Arachnida</taxon>
        <taxon>Araneae</taxon>
        <taxon>Araneomorphae</taxon>
        <taxon>Entelegynae</taxon>
        <taxon>Araneoidea</taxon>
        <taxon>Araneidae</taxon>
        <taxon>Araneus</taxon>
    </lineage>
</organism>
<name>A0A4Y2S0N6_ARAVE</name>
<dbReference type="EMBL" id="BGPR01019292">
    <property type="protein sequence ID" value="GBN81523.1"/>
    <property type="molecule type" value="Genomic_DNA"/>
</dbReference>
<reference evidence="1 2" key="1">
    <citation type="journal article" date="2019" name="Sci. Rep.">
        <title>Orb-weaving spider Araneus ventricosus genome elucidates the spidroin gene catalogue.</title>
        <authorList>
            <person name="Kono N."/>
            <person name="Nakamura H."/>
            <person name="Ohtoshi R."/>
            <person name="Moran D.A.P."/>
            <person name="Shinohara A."/>
            <person name="Yoshida Y."/>
            <person name="Fujiwara M."/>
            <person name="Mori M."/>
            <person name="Tomita M."/>
            <person name="Arakawa K."/>
        </authorList>
    </citation>
    <scope>NUCLEOTIDE SEQUENCE [LARGE SCALE GENOMIC DNA]</scope>
</reference>
<evidence type="ECO:0000313" key="1">
    <source>
        <dbReference type="EMBL" id="GBN81523.1"/>
    </source>
</evidence>
<accession>A0A4Y2S0N6</accession>
<sequence>MRISNENWTVVVEKFGNPTSFVFHLAHLVIKLKYDPPEGEPASLTKAKTTCGGGGAWLCLEGGRRSMLRSNLPVVRSGAFVNNHPRWMK</sequence>
<keyword evidence="2" id="KW-1185">Reference proteome</keyword>
<evidence type="ECO:0000313" key="2">
    <source>
        <dbReference type="Proteomes" id="UP000499080"/>
    </source>
</evidence>
<protein>
    <submittedName>
        <fullName evidence="1">Uncharacterized protein</fullName>
    </submittedName>
</protein>
<dbReference type="AlphaFoldDB" id="A0A4Y2S0N6"/>
<proteinExistence type="predicted"/>
<comment type="caution">
    <text evidence="1">The sequence shown here is derived from an EMBL/GenBank/DDBJ whole genome shotgun (WGS) entry which is preliminary data.</text>
</comment>
<dbReference type="Proteomes" id="UP000499080">
    <property type="component" value="Unassembled WGS sequence"/>
</dbReference>
<gene>
    <name evidence="1" type="ORF">AVEN_58075_1</name>
</gene>